<gene>
    <name evidence="2" type="ORF">D0Y96_17085</name>
</gene>
<keyword evidence="3" id="KW-1185">Reference proteome</keyword>
<evidence type="ECO:0000313" key="2">
    <source>
        <dbReference type="EMBL" id="RFU15383.1"/>
    </source>
</evidence>
<feature type="compositionally biased region" description="Polar residues" evidence="1">
    <location>
        <begin position="47"/>
        <end position="63"/>
    </location>
</feature>
<feature type="region of interest" description="Disordered" evidence="1">
    <location>
        <begin position="31"/>
        <end position="63"/>
    </location>
</feature>
<evidence type="ECO:0000256" key="1">
    <source>
        <dbReference type="SAM" id="MobiDB-lite"/>
    </source>
</evidence>
<accession>A0A372ILD4</accession>
<sequence length="89" mass="9190">MIAQINGRDQMAFHPDAGLYAVAVIDLNPEGHTGGYDGNLGRHGQSGPYSGQQKQPGKTAQHSFSLWISLDETGAGGKSHRDSAAGGAA</sequence>
<proteinExistence type="predicted"/>
<name>A0A372ILD4_9BACT</name>
<dbReference type="EMBL" id="QVQT01000006">
    <property type="protein sequence ID" value="RFU15383.1"/>
    <property type="molecule type" value="Genomic_DNA"/>
</dbReference>
<protein>
    <submittedName>
        <fullName evidence="2">Uncharacterized protein</fullName>
    </submittedName>
</protein>
<reference evidence="2 3" key="1">
    <citation type="submission" date="2018-08" db="EMBL/GenBank/DDBJ databases">
        <title>Acidipila sp. 4G-K13, an acidobacterium isolated from forest soil.</title>
        <authorList>
            <person name="Gao Z.-H."/>
            <person name="Qiu L.-H."/>
        </authorList>
    </citation>
    <scope>NUCLEOTIDE SEQUENCE [LARGE SCALE GENOMIC DNA]</scope>
    <source>
        <strain evidence="2 3">4G-K13</strain>
    </source>
</reference>
<dbReference type="AlphaFoldDB" id="A0A372ILD4"/>
<dbReference type="Proteomes" id="UP000264702">
    <property type="component" value="Unassembled WGS sequence"/>
</dbReference>
<evidence type="ECO:0000313" key="3">
    <source>
        <dbReference type="Proteomes" id="UP000264702"/>
    </source>
</evidence>
<comment type="caution">
    <text evidence="2">The sequence shown here is derived from an EMBL/GenBank/DDBJ whole genome shotgun (WGS) entry which is preliminary data.</text>
</comment>
<organism evidence="2 3">
    <name type="scientific">Paracidobacterium acidisoli</name>
    <dbReference type="NCBI Taxonomy" id="2303751"/>
    <lineage>
        <taxon>Bacteria</taxon>
        <taxon>Pseudomonadati</taxon>
        <taxon>Acidobacteriota</taxon>
        <taxon>Terriglobia</taxon>
        <taxon>Terriglobales</taxon>
        <taxon>Acidobacteriaceae</taxon>
        <taxon>Paracidobacterium</taxon>
    </lineage>
</organism>